<feature type="compositionally biased region" description="Low complexity" evidence="1">
    <location>
        <begin position="69"/>
        <end position="105"/>
    </location>
</feature>
<dbReference type="AlphaFoldDB" id="A0A2W7IUA3"/>
<sequence>MKAGRIGFVMSLVCTLLALPPLVREAAAERSKPGEARSSGVRTGGNASHIARAAGRGTPAAKPAERTANRAIRARPTAARPTAARPTAARASTSRTVSSRGSRVTRVSLANTPRYTTRAGGLSCVPYARLVTGMAVSGNAGDWWRNAAGAYDRGRRPEAGSVIVLRATGSMRLGHVAVVERIVSAREVRVHHSNWGGPGIRRGTVMRNVSVIDASENNDWSVVRVQVGHSNESYGSSYPVAGFIYNRPEGGRILRAANGNVMEEVAEAPRSPHATAHEALSLESLTNRP</sequence>
<dbReference type="InterPro" id="IPR038765">
    <property type="entry name" value="Papain-like_cys_pep_sf"/>
</dbReference>
<name>A0A2W7IUA3_9PROT</name>
<evidence type="ECO:0000313" key="4">
    <source>
        <dbReference type="EMBL" id="PZW51039.1"/>
    </source>
</evidence>
<proteinExistence type="predicted"/>
<dbReference type="Proteomes" id="UP000249688">
    <property type="component" value="Unassembled WGS sequence"/>
</dbReference>
<comment type="caution">
    <text evidence="4">The sequence shown here is derived from an EMBL/GenBank/DDBJ whole genome shotgun (WGS) entry which is preliminary data.</text>
</comment>
<feature type="domain" description="Peptidase C51" evidence="3">
    <location>
        <begin position="99"/>
        <end position="224"/>
    </location>
</feature>
<feature type="chain" id="PRO_5016057651" evidence="2">
    <location>
        <begin position="27"/>
        <end position="289"/>
    </location>
</feature>
<evidence type="ECO:0000259" key="3">
    <source>
        <dbReference type="PROSITE" id="PS50911"/>
    </source>
</evidence>
<dbReference type="SUPFAM" id="SSF54001">
    <property type="entry name" value="Cysteine proteinases"/>
    <property type="match status" value="1"/>
</dbReference>
<protein>
    <submittedName>
        <fullName evidence="4">CHAP domain-containing protein</fullName>
    </submittedName>
</protein>
<accession>A0A2W7IUA3</accession>
<evidence type="ECO:0000256" key="2">
    <source>
        <dbReference type="SAM" id="SignalP"/>
    </source>
</evidence>
<dbReference type="Gene3D" id="3.90.1720.10">
    <property type="entry name" value="endopeptidase domain like (from Nostoc punctiforme)"/>
    <property type="match status" value="1"/>
</dbReference>
<reference evidence="4 5" key="1">
    <citation type="submission" date="2018-06" db="EMBL/GenBank/DDBJ databases">
        <title>Genomic Encyclopedia of Archaeal and Bacterial Type Strains, Phase II (KMG-II): from individual species to whole genera.</title>
        <authorList>
            <person name="Goeker M."/>
        </authorList>
    </citation>
    <scope>NUCLEOTIDE SEQUENCE [LARGE SCALE GENOMIC DNA]</scope>
    <source>
        <strain evidence="4 5">DSM 24525</strain>
    </source>
</reference>
<feature type="region of interest" description="Disordered" evidence="1">
    <location>
        <begin position="29"/>
        <end position="105"/>
    </location>
</feature>
<evidence type="ECO:0000313" key="5">
    <source>
        <dbReference type="Proteomes" id="UP000249688"/>
    </source>
</evidence>
<dbReference type="EMBL" id="QKYU01000001">
    <property type="protein sequence ID" value="PZW51039.1"/>
    <property type="molecule type" value="Genomic_DNA"/>
</dbReference>
<dbReference type="PROSITE" id="PS50911">
    <property type="entry name" value="CHAP"/>
    <property type="match status" value="1"/>
</dbReference>
<gene>
    <name evidence="4" type="ORF">C8P66_101256</name>
</gene>
<dbReference type="InterPro" id="IPR007921">
    <property type="entry name" value="CHAP_dom"/>
</dbReference>
<feature type="region of interest" description="Disordered" evidence="1">
    <location>
        <begin position="268"/>
        <end position="289"/>
    </location>
</feature>
<keyword evidence="2" id="KW-0732">Signal</keyword>
<feature type="signal peptide" evidence="2">
    <location>
        <begin position="1"/>
        <end position="26"/>
    </location>
</feature>
<evidence type="ECO:0000256" key="1">
    <source>
        <dbReference type="SAM" id="MobiDB-lite"/>
    </source>
</evidence>
<dbReference type="Pfam" id="PF05257">
    <property type="entry name" value="CHAP"/>
    <property type="match status" value="1"/>
</dbReference>
<organism evidence="4 5">
    <name type="scientific">Humitalea rosea</name>
    <dbReference type="NCBI Taxonomy" id="990373"/>
    <lineage>
        <taxon>Bacteria</taxon>
        <taxon>Pseudomonadati</taxon>
        <taxon>Pseudomonadota</taxon>
        <taxon>Alphaproteobacteria</taxon>
        <taxon>Acetobacterales</taxon>
        <taxon>Roseomonadaceae</taxon>
        <taxon>Humitalea</taxon>
    </lineage>
</organism>
<keyword evidence="5" id="KW-1185">Reference proteome</keyword>